<reference evidence="2 3" key="1">
    <citation type="submission" date="2019-02" db="EMBL/GenBank/DDBJ databases">
        <authorList>
            <consortium name="Pathogen Informatics"/>
        </authorList>
    </citation>
    <scope>NUCLEOTIDE SEQUENCE [LARGE SCALE GENOMIC DNA]</scope>
    <source>
        <strain evidence="3">clo34</strain>
    </source>
</reference>
<organism evidence="2 3">
    <name type="scientific">Clostridioides difficile</name>
    <name type="common">Peptoclostridium difficile</name>
    <dbReference type="NCBI Taxonomy" id="1496"/>
    <lineage>
        <taxon>Bacteria</taxon>
        <taxon>Bacillati</taxon>
        <taxon>Bacillota</taxon>
        <taxon>Clostridia</taxon>
        <taxon>Peptostreptococcales</taxon>
        <taxon>Peptostreptococcaceae</taxon>
        <taxon>Clostridioides</taxon>
    </lineage>
</organism>
<sequence length="219" mass="26051">MDSFEQFKELGWLSSAIALIVTFYKSSQKKVENYEELYFEKILLPYVEEYRKDKNINSITFFQDKNSLINCFIPNYVFSIIDKNDSILLHKILIVDYWEKHNSSLNNIYKKIDRLCNTTDFVGMFLFIFGSVISFLSAFLSLFIVVIDFFVLSKVDKDTKMFIVIGIIGAILFFVLIYFANKKLKNFKDDYTIKNEEIEKFIKNKEEEYNNNHIKYYIS</sequence>
<evidence type="ECO:0000313" key="2">
    <source>
        <dbReference type="EMBL" id="VFD35118.1"/>
    </source>
</evidence>
<dbReference type="Proteomes" id="UP000411588">
    <property type="component" value="Unassembled WGS sequence"/>
</dbReference>
<feature type="transmembrane region" description="Helical" evidence="1">
    <location>
        <begin position="121"/>
        <end position="149"/>
    </location>
</feature>
<dbReference type="RefSeq" id="WP_009902609.1">
    <property type="nucleotide sequence ID" value="NZ_CAADAN010000016.1"/>
</dbReference>
<proteinExistence type="predicted"/>
<keyword evidence="1" id="KW-0812">Transmembrane</keyword>
<accession>A0AB74QF46</accession>
<dbReference type="AlphaFoldDB" id="A0AB74QF46"/>
<feature type="transmembrane region" description="Helical" evidence="1">
    <location>
        <begin position="161"/>
        <end position="180"/>
    </location>
</feature>
<protein>
    <submittedName>
        <fullName evidence="2">Uncharacterized protein</fullName>
    </submittedName>
</protein>
<gene>
    <name evidence="2" type="ORF">SAMEA1402399_03387</name>
</gene>
<feature type="transmembrane region" description="Helical" evidence="1">
    <location>
        <begin position="6"/>
        <end position="24"/>
    </location>
</feature>
<comment type="caution">
    <text evidence="2">The sequence shown here is derived from an EMBL/GenBank/DDBJ whole genome shotgun (WGS) entry which is preliminary data.</text>
</comment>
<evidence type="ECO:0000313" key="3">
    <source>
        <dbReference type="Proteomes" id="UP000411588"/>
    </source>
</evidence>
<dbReference type="EMBL" id="CAADAN010000016">
    <property type="protein sequence ID" value="VFD35118.1"/>
    <property type="molecule type" value="Genomic_DNA"/>
</dbReference>
<keyword evidence="1" id="KW-0472">Membrane</keyword>
<keyword evidence="1" id="KW-1133">Transmembrane helix</keyword>
<name>A0AB74QF46_CLODI</name>
<evidence type="ECO:0000256" key="1">
    <source>
        <dbReference type="SAM" id="Phobius"/>
    </source>
</evidence>